<dbReference type="EMBL" id="BGPR01055133">
    <property type="protein sequence ID" value="GBO31767.1"/>
    <property type="molecule type" value="Genomic_DNA"/>
</dbReference>
<dbReference type="Proteomes" id="UP000499080">
    <property type="component" value="Unassembled WGS sequence"/>
</dbReference>
<dbReference type="AlphaFoldDB" id="A0A4Y2W708"/>
<comment type="caution">
    <text evidence="2">The sequence shown here is derived from an EMBL/GenBank/DDBJ whole genome shotgun (WGS) entry which is preliminary data.</text>
</comment>
<evidence type="ECO:0000313" key="3">
    <source>
        <dbReference type="Proteomes" id="UP000499080"/>
    </source>
</evidence>
<proteinExistence type="predicted"/>
<keyword evidence="3" id="KW-1185">Reference proteome</keyword>
<sequence length="94" mass="10539">MKHIVNNHKEKSPALPRHTSTSEDQPSQKKHWHCGQHKIVPNTNGPCTGPLFYGGSQSTEAGPNSYATFTISHWEARLCLFIRQVLIAILEVHP</sequence>
<reference evidence="2 3" key="1">
    <citation type="journal article" date="2019" name="Sci. Rep.">
        <title>Orb-weaving spider Araneus ventricosus genome elucidates the spidroin gene catalogue.</title>
        <authorList>
            <person name="Kono N."/>
            <person name="Nakamura H."/>
            <person name="Ohtoshi R."/>
            <person name="Moran D.A.P."/>
            <person name="Shinohara A."/>
            <person name="Yoshida Y."/>
            <person name="Fujiwara M."/>
            <person name="Mori M."/>
            <person name="Tomita M."/>
            <person name="Arakawa K."/>
        </authorList>
    </citation>
    <scope>NUCLEOTIDE SEQUENCE [LARGE SCALE GENOMIC DNA]</scope>
</reference>
<feature type="region of interest" description="Disordered" evidence="1">
    <location>
        <begin position="1"/>
        <end position="38"/>
    </location>
</feature>
<name>A0A4Y2W708_ARAVE</name>
<evidence type="ECO:0000256" key="1">
    <source>
        <dbReference type="SAM" id="MobiDB-lite"/>
    </source>
</evidence>
<gene>
    <name evidence="2" type="ORF">AVEN_56565_1</name>
</gene>
<evidence type="ECO:0000313" key="2">
    <source>
        <dbReference type="EMBL" id="GBO31767.1"/>
    </source>
</evidence>
<accession>A0A4Y2W708</accession>
<organism evidence="2 3">
    <name type="scientific">Araneus ventricosus</name>
    <name type="common">Orbweaver spider</name>
    <name type="synonym">Epeira ventricosa</name>
    <dbReference type="NCBI Taxonomy" id="182803"/>
    <lineage>
        <taxon>Eukaryota</taxon>
        <taxon>Metazoa</taxon>
        <taxon>Ecdysozoa</taxon>
        <taxon>Arthropoda</taxon>
        <taxon>Chelicerata</taxon>
        <taxon>Arachnida</taxon>
        <taxon>Araneae</taxon>
        <taxon>Araneomorphae</taxon>
        <taxon>Entelegynae</taxon>
        <taxon>Araneoidea</taxon>
        <taxon>Araneidae</taxon>
        <taxon>Araneus</taxon>
    </lineage>
</organism>
<protein>
    <submittedName>
        <fullName evidence="2">Uncharacterized protein</fullName>
    </submittedName>
</protein>